<keyword evidence="3" id="KW-0012">Acyltransferase</keyword>
<dbReference type="Pfam" id="PF22617">
    <property type="entry name" value="HCS_D2"/>
    <property type="match status" value="1"/>
</dbReference>
<keyword evidence="1 3" id="KW-0808">Transferase</keyword>
<gene>
    <name evidence="3" type="primary">leuA_2</name>
    <name evidence="3" type="ORF">CLORY_20010</name>
</gene>
<sequence>MSTIIDITLLEAIRCNANILPNEIMKIAWYLMEMGADMLCVNDEFEKFAIKAPEDIKFINLKDTFVEVELDEITIRNIEDVKQYLQDKPCKALMFNGLYKCLPWKMNEYIYEIKSNLSMPVGLCIDNTKGTATALAVEAVKAGVDYIVTCFCGRGRYRSYPALEEVIMAVNLLYDFNKPMNMKNVQKMADIYEWVSGINIPAGKPILGKDIFKCESGIHGDGILKDKQTYEPYPAEIVGKETEFVIGKHSGKAMLLKKLRSMNIDCSDKEANEILKSVKQFREEGLYVDDDLLKKIFFSLHENVSRLR</sequence>
<dbReference type="OrthoDB" id="503431at2"/>
<dbReference type="EMBL" id="MZGV01000018">
    <property type="protein sequence ID" value="OPJ61909.1"/>
    <property type="molecule type" value="Genomic_DNA"/>
</dbReference>
<evidence type="ECO:0000313" key="4">
    <source>
        <dbReference type="Proteomes" id="UP000190080"/>
    </source>
</evidence>
<organism evidence="3 4">
    <name type="scientific">Clostridium oryzae</name>
    <dbReference type="NCBI Taxonomy" id="1450648"/>
    <lineage>
        <taxon>Bacteria</taxon>
        <taxon>Bacillati</taxon>
        <taxon>Bacillota</taxon>
        <taxon>Clostridia</taxon>
        <taxon>Eubacteriales</taxon>
        <taxon>Clostridiaceae</taxon>
        <taxon>Clostridium</taxon>
    </lineage>
</organism>
<proteinExistence type="predicted"/>
<keyword evidence="4" id="KW-1185">Reference proteome</keyword>
<feature type="domain" description="2-isopropylmalate synthase/homocitrate synthase post-catalytic" evidence="2">
    <location>
        <begin position="206"/>
        <end position="284"/>
    </location>
</feature>
<evidence type="ECO:0000256" key="1">
    <source>
        <dbReference type="ARBA" id="ARBA00022679"/>
    </source>
</evidence>
<reference evidence="3 4" key="1">
    <citation type="submission" date="2017-03" db="EMBL/GenBank/DDBJ databases">
        <title>Genome sequence of Clostridium oryzae DSM 28571.</title>
        <authorList>
            <person name="Poehlein A."/>
            <person name="Daniel R."/>
        </authorList>
    </citation>
    <scope>NUCLEOTIDE SEQUENCE [LARGE SCALE GENOMIC DNA]</scope>
    <source>
        <strain evidence="3 4">DSM 28571</strain>
    </source>
</reference>
<name>A0A1V4IPU8_9CLOT</name>
<evidence type="ECO:0000259" key="2">
    <source>
        <dbReference type="Pfam" id="PF22617"/>
    </source>
</evidence>
<dbReference type="AlphaFoldDB" id="A0A1V4IPU8"/>
<accession>A0A1V4IPU8</accession>
<comment type="caution">
    <text evidence="3">The sequence shown here is derived from an EMBL/GenBank/DDBJ whole genome shotgun (WGS) entry which is preliminary data.</text>
</comment>
<dbReference type="Gene3D" id="3.20.20.70">
    <property type="entry name" value="Aldolase class I"/>
    <property type="match status" value="1"/>
</dbReference>
<dbReference type="PANTHER" id="PTHR42880">
    <property type="entry name" value="HOMOCITRATE SYNTHASE"/>
    <property type="match status" value="1"/>
</dbReference>
<dbReference type="PANTHER" id="PTHR42880:SF1">
    <property type="entry name" value="ISOPROPYLMALATE_HOMOCITRATE_CITRAMALATE SYNTHASE FAMILY PROTEIN"/>
    <property type="match status" value="1"/>
</dbReference>
<dbReference type="STRING" id="1450648.CLORY_20010"/>
<dbReference type="RefSeq" id="WP_079423841.1">
    <property type="nucleotide sequence ID" value="NZ_MZGV01000018.1"/>
</dbReference>
<dbReference type="Gene3D" id="1.10.238.260">
    <property type="match status" value="1"/>
</dbReference>
<dbReference type="SUPFAM" id="SSF51569">
    <property type="entry name" value="Aldolase"/>
    <property type="match status" value="1"/>
</dbReference>
<dbReference type="GO" id="GO:0003852">
    <property type="term" value="F:2-isopropylmalate synthase activity"/>
    <property type="evidence" value="ECO:0007669"/>
    <property type="project" value="UniProtKB-EC"/>
</dbReference>
<dbReference type="InterPro" id="IPR054691">
    <property type="entry name" value="LeuA/HCS_post-cat"/>
</dbReference>
<dbReference type="InterPro" id="IPR013785">
    <property type="entry name" value="Aldolase_TIM"/>
</dbReference>
<evidence type="ECO:0000313" key="3">
    <source>
        <dbReference type="EMBL" id="OPJ61909.1"/>
    </source>
</evidence>
<dbReference type="EC" id="2.3.3.13" evidence="3"/>
<dbReference type="Proteomes" id="UP000190080">
    <property type="component" value="Unassembled WGS sequence"/>
</dbReference>
<protein>
    <submittedName>
        <fullName evidence="3">2-isopropylmalate synthase</fullName>
        <ecNumber evidence="3">2.3.3.13</ecNumber>
    </submittedName>
</protein>